<keyword evidence="4" id="KW-1185">Reference proteome</keyword>
<protein>
    <submittedName>
        <fullName evidence="3">FAD-binding protein</fullName>
    </submittedName>
</protein>
<dbReference type="Gene3D" id="3.30.70.2530">
    <property type="match status" value="1"/>
</dbReference>
<proteinExistence type="predicted"/>
<dbReference type="GO" id="GO:0080049">
    <property type="term" value="F:L-gulono-1,4-lactone dehydrogenase activity"/>
    <property type="evidence" value="ECO:0007669"/>
    <property type="project" value="TreeGrafter"/>
</dbReference>
<organism evidence="3 4">
    <name type="scientific">Propioniciclava coleopterorum</name>
    <dbReference type="NCBI Taxonomy" id="2714937"/>
    <lineage>
        <taxon>Bacteria</taxon>
        <taxon>Bacillati</taxon>
        <taxon>Actinomycetota</taxon>
        <taxon>Actinomycetes</taxon>
        <taxon>Propionibacteriales</taxon>
        <taxon>Propionibacteriaceae</taxon>
        <taxon>Propioniciclava</taxon>
    </lineage>
</organism>
<accession>A0A6G7Y5H0</accession>
<evidence type="ECO:0000313" key="4">
    <source>
        <dbReference type="Proteomes" id="UP000501058"/>
    </source>
</evidence>
<dbReference type="GO" id="GO:0003885">
    <property type="term" value="F:D-arabinono-1,4-lactone oxidase activity"/>
    <property type="evidence" value="ECO:0007669"/>
    <property type="project" value="InterPro"/>
</dbReference>
<dbReference type="InterPro" id="IPR016167">
    <property type="entry name" value="FAD-bd_PCMH_sub1"/>
</dbReference>
<dbReference type="Gene3D" id="1.10.45.10">
    <property type="entry name" value="Vanillyl-alcohol Oxidase, Chain A, domain 4"/>
    <property type="match status" value="1"/>
</dbReference>
<dbReference type="InterPro" id="IPR006094">
    <property type="entry name" value="Oxid_FAD_bind_N"/>
</dbReference>
<evidence type="ECO:0000313" key="3">
    <source>
        <dbReference type="EMBL" id="QIK72134.1"/>
    </source>
</evidence>
<dbReference type="KEGG" id="prv:G7070_07435"/>
<dbReference type="GO" id="GO:0071949">
    <property type="term" value="F:FAD binding"/>
    <property type="evidence" value="ECO:0007669"/>
    <property type="project" value="InterPro"/>
</dbReference>
<keyword evidence="1" id="KW-0560">Oxidoreductase</keyword>
<dbReference type="GO" id="GO:0016020">
    <property type="term" value="C:membrane"/>
    <property type="evidence" value="ECO:0007669"/>
    <property type="project" value="InterPro"/>
</dbReference>
<dbReference type="InterPro" id="IPR016171">
    <property type="entry name" value="Vanillyl_alc_oxidase_C-sub2"/>
</dbReference>
<dbReference type="Gene3D" id="3.30.70.2520">
    <property type="match status" value="1"/>
</dbReference>
<dbReference type="EMBL" id="CP049865">
    <property type="protein sequence ID" value="QIK72134.1"/>
    <property type="molecule type" value="Genomic_DNA"/>
</dbReference>
<dbReference type="Gene3D" id="3.30.465.10">
    <property type="match status" value="1"/>
</dbReference>
<dbReference type="InterPro" id="IPR010031">
    <property type="entry name" value="FAD_lactone_oxidase-like"/>
</dbReference>
<name>A0A6G7Y5H0_9ACTN</name>
<dbReference type="Proteomes" id="UP000501058">
    <property type="component" value="Chromosome"/>
</dbReference>
<feature type="domain" description="FAD-binding PCMH-type" evidence="2">
    <location>
        <begin position="9"/>
        <end position="173"/>
    </location>
</feature>
<dbReference type="Pfam" id="PF04030">
    <property type="entry name" value="ALO"/>
    <property type="match status" value="1"/>
</dbReference>
<dbReference type="PANTHER" id="PTHR43762">
    <property type="entry name" value="L-GULONOLACTONE OXIDASE"/>
    <property type="match status" value="1"/>
</dbReference>
<dbReference type="InterPro" id="IPR016169">
    <property type="entry name" value="FAD-bd_PCMH_sub2"/>
</dbReference>
<dbReference type="InterPro" id="IPR016166">
    <property type="entry name" value="FAD-bd_PCMH"/>
</dbReference>
<dbReference type="InterPro" id="IPR036318">
    <property type="entry name" value="FAD-bd_PCMH-like_sf"/>
</dbReference>
<dbReference type="Gene3D" id="3.30.43.10">
    <property type="entry name" value="Uridine Diphospho-n-acetylenolpyruvylglucosamine Reductase, domain 2"/>
    <property type="match status" value="1"/>
</dbReference>
<sequence length="415" mass="44584">MEQNWAGSHRYTAPALVRVRDVGEIRAVLRRPGPVHALGTRHSFTDLPDTAGTLIDVTGTEAPAIIDPDAGTALVTAGTRYAAIVEDLDAAGRALHNMGSLPHINVGGATQTATHGSGDRLGVLTTAVRSLRFLDADGILHEVARGDADFAALAVGVGAFGVVTDLTLDVVPRHLVRQDVYHGLSWDALLTDLDAVTSFAESVSLFTRWEADGAGQLWVKRRVADETSPVPDAVLDARRSPDAVSPIGSGDNITRLGVAGPWYLRVPHFRADAEPSWGGELQSEYFVARADAPAALAAVRAVADGFREHLIVSEIRTAAADGLWLSPAYERDSVALHFTWQNRDAAVRAALVGVEAALEPYAARPHWGKLHLFDRPGLERVVPRLADARAVFERVDPAGRFVNDHVIRVGLREPR</sequence>
<dbReference type="Pfam" id="PF01565">
    <property type="entry name" value="FAD_binding_4"/>
    <property type="match status" value="1"/>
</dbReference>
<dbReference type="PROSITE" id="PS51387">
    <property type="entry name" value="FAD_PCMH"/>
    <property type="match status" value="1"/>
</dbReference>
<reference evidence="3 4" key="1">
    <citation type="submission" date="2020-03" db="EMBL/GenBank/DDBJ databases">
        <title>Propioniciclava sp. nov., isolated from Hydrophilus acuminatus.</title>
        <authorList>
            <person name="Hyun D.-W."/>
            <person name="Bae J.-W."/>
        </authorList>
    </citation>
    <scope>NUCLEOTIDE SEQUENCE [LARGE SCALE GENOMIC DNA]</scope>
    <source>
        <strain evidence="3 4">HDW11</strain>
    </source>
</reference>
<evidence type="ECO:0000256" key="1">
    <source>
        <dbReference type="ARBA" id="ARBA00023002"/>
    </source>
</evidence>
<dbReference type="SUPFAM" id="SSF56176">
    <property type="entry name" value="FAD-binding/transporter-associated domain-like"/>
    <property type="match status" value="1"/>
</dbReference>
<dbReference type="RefSeq" id="WP_166233198.1">
    <property type="nucleotide sequence ID" value="NZ_CP049865.1"/>
</dbReference>
<gene>
    <name evidence="3" type="ORF">G7070_07435</name>
</gene>
<evidence type="ECO:0000259" key="2">
    <source>
        <dbReference type="PROSITE" id="PS51387"/>
    </source>
</evidence>
<dbReference type="InterPro" id="IPR007173">
    <property type="entry name" value="ALO_C"/>
</dbReference>
<dbReference type="AlphaFoldDB" id="A0A6G7Y5H0"/>
<dbReference type="PANTHER" id="PTHR43762:SF1">
    <property type="entry name" value="D-ARABINONO-1,4-LACTONE OXIDASE"/>
    <property type="match status" value="1"/>
</dbReference>